<proteinExistence type="predicted"/>
<reference evidence="3 4" key="1">
    <citation type="submission" date="2020-11" db="EMBL/GenBank/DDBJ databases">
        <title>Genome seq and assembly of Sphingosinicella sp.</title>
        <authorList>
            <person name="Chhetri G."/>
        </authorList>
    </citation>
    <scope>NUCLEOTIDE SEQUENCE [LARGE SCALE GENOMIC DNA]</scope>
    <source>
        <strain evidence="3 4">UDD2</strain>
    </source>
</reference>
<dbReference type="RefSeq" id="WP_200970730.1">
    <property type="nucleotide sequence ID" value="NZ_CP065592.1"/>
</dbReference>
<name>A0A7T2LLB6_9SPHN</name>
<feature type="chain" id="PRO_5032564131" description="Lipoprotein" evidence="2">
    <location>
        <begin position="18"/>
        <end position="89"/>
    </location>
</feature>
<feature type="signal peptide" evidence="2">
    <location>
        <begin position="1"/>
        <end position="17"/>
    </location>
</feature>
<evidence type="ECO:0000256" key="1">
    <source>
        <dbReference type="SAM" id="MobiDB-lite"/>
    </source>
</evidence>
<dbReference type="PROSITE" id="PS51257">
    <property type="entry name" value="PROKAR_LIPOPROTEIN"/>
    <property type="match status" value="1"/>
</dbReference>
<dbReference type="AlphaFoldDB" id="A0A7T2LLB6"/>
<evidence type="ECO:0000313" key="4">
    <source>
        <dbReference type="Proteomes" id="UP000594873"/>
    </source>
</evidence>
<evidence type="ECO:0008006" key="5">
    <source>
        <dbReference type="Google" id="ProtNLM"/>
    </source>
</evidence>
<evidence type="ECO:0000256" key="2">
    <source>
        <dbReference type="SAM" id="SignalP"/>
    </source>
</evidence>
<dbReference type="Proteomes" id="UP000594873">
    <property type="component" value="Chromosome"/>
</dbReference>
<feature type="compositionally biased region" description="Basic and acidic residues" evidence="1">
    <location>
        <begin position="67"/>
        <end position="78"/>
    </location>
</feature>
<dbReference type="EMBL" id="CP065592">
    <property type="protein sequence ID" value="QPQ54203.1"/>
    <property type="molecule type" value="Genomic_DNA"/>
</dbReference>
<protein>
    <recommendedName>
        <fullName evidence="5">Lipoprotein</fullName>
    </recommendedName>
</protein>
<feature type="region of interest" description="Disordered" evidence="1">
    <location>
        <begin position="67"/>
        <end position="89"/>
    </location>
</feature>
<keyword evidence="4" id="KW-1185">Reference proteome</keyword>
<gene>
    <name evidence="3" type="ORF">IC614_07465</name>
</gene>
<accession>A0A7T2LLB6</accession>
<keyword evidence="2" id="KW-0732">Signal</keyword>
<organism evidence="3 4">
    <name type="scientific">Allosphingosinicella flava</name>
    <dbReference type="NCBI Taxonomy" id="2771430"/>
    <lineage>
        <taxon>Bacteria</taxon>
        <taxon>Pseudomonadati</taxon>
        <taxon>Pseudomonadota</taxon>
        <taxon>Alphaproteobacteria</taxon>
        <taxon>Sphingomonadales</taxon>
        <taxon>Sphingomonadaceae</taxon>
        <taxon>Allosphingosinicella</taxon>
    </lineage>
</organism>
<sequence length="89" mass="9351">MKMISKALTGAAFLALAACGGKGDDAAADNASDMYENQAAVVQDMADNTTNEVRQDQLEDRADALEEKADDVADKIDDSDINAEAVNAQ</sequence>
<dbReference type="KEGG" id="sflv:IC614_07465"/>
<evidence type="ECO:0000313" key="3">
    <source>
        <dbReference type="EMBL" id="QPQ54203.1"/>
    </source>
</evidence>